<keyword evidence="2" id="KW-1185">Reference proteome</keyword>
<dbReference type="AlphaFoldDB" id="N4X3Q1"/>
<dbReference type="HOGENOM" id="CLU_2885609_0_0_1"/>
<reference evidence="2" key="2">
    <citation type="journal article" date="2013" name="PLoS Genet.">
        <title>Comparative genome structure, secondary metabolite, and effector coding capacity across Cochliobolus pathogens.</title>
        <authorList>
            <person name="Condon B.J."/>
            <person name="Leng Y."/>
            <person name="Wu D."/>
            <person name="Bushley K.E."/>
            <person name="Ohm R.A."/>
            <person name="Otillar R."/>
            <person name="Martin J."/>
            <person name="Schackwitz W."/>
            <person name="Grimwood J."/>
            <person name="MohdZainudin N."/>
            <person name="Xue C."/>
            <person name="Wang R."/>
            <person name="Manning V.A."/>
            <person name="Dhillon B."/>
            <person name="Tu Z.J."/>
            <person name="Steffenson B.J."/>
            <person name="Salamov A."/>
            <person name="Sun H."/>
            <person name="Lowry S."/>
            <person name="LaButti K."/>
            <person name="Han J."/>
            <person name="Copeland A."/>
            <person name="Lindquist E."/>
            <person name="Barry K."/>
            <person name="Schmutz J."/>
            <person name="Baker S.E."/>
            <person name="Ciuffetti L.M."/>
            <person name="Grigoriev I.V."/>
            <person name="Zhong S."/>
            <person name="Turgeon B.G."/>
        </authorList>
    </citation>
    <scope>NUCLEOTIDE SEQUENCE [LARGE SCALE GENOMIC DNA]</scope>
    <source>
        <strain evidence="2">C4 / ATCC 48331 / race T</strain>
    </source>
</reference>
<name>N4X3Q1_COCH4</name>
<proteinExistence type="predicted"/>
<dbReference type="EMBL" id="KB733461">
    <property type="protein sequence ID" value="ENI03093.1"/>
    <property type="molecule type" value="Genomic_DNA"/>
</dbReference>
<evidence type="ECO:0000313" key="1">
    <source>
        <dbReference type="EMBL" id="ENI03093.1"/>
    </source>
</evidence>
<protein>
    <submittedName>
        <fullName evidence="1">Uncharacterized protein</fullName>
    </submittedName>
</protein>
<sequence>MVVIRTDCSKRSCAYIFTISYLITGTNPSELDLPSPQCRSSSRDSRRFRSIWCQSSQPRLPNP</sequence>
<accession>N4X3Q1</accession>
<reference evidence="1 2" key="1">
    <citation type="journal article" date="2012" name="PLoS Pathog.">
        <title>Diverse lifestyles and strategies of plant pathogenesis encoded in the genomes of eighteen Dothideomycetes fungi.</title>
        <authorList>
            <person name="Ohm R.A."/>
            <person name="Feau N."/>
            <person name="Henrissat B."/>
            <person name="Schoch C.L."/>
            <person name="Horwitz B.A."/>
            <person name="Barry K.W."/>
            <person name="Condon B.J."/>
            <person name="Copeland A.C."/>
            <person name="Dhillon B."/>
            <person name="Glaser F."/>
            <person name="Hesse C.N."/>
            <person name="Kosti I."/>
            <person name="LaButti K."/>
            <person name="Lindquist E.A."/>
            <person name="Lucas S."/>
            <person name="Salamov A.A."/>
            <person name="Bradshaw R.E."/>
            <person name="Ciuffetti L."/>
            <person name="Hamelin R.C."/>
            <person name="Kema G.H.J."/>
            <person name="Lawrence C."/>
            <person name="Scott J.A."/>
            <person name="Spatafora J.W."/>
            <person name="Turgeon B.G."/>
            <person name="de Wit P.J.G.M."/>
            <person name="Zhong S."/>
            <person name="Goodwin S.B."/>
            <person name="Grigoriev I.V."/>
        </authorList>
    </citation>
    <scope>NUCLEOTIDE SEQUENCE [LARGE SCALE GENOMIC DNA]</scope>
    <source>
        <strain evidence="2">C4 / ATCC 48331 / race T</strain>
    </source>
</reference>
<gene>
    <name evidence="1" type="ORF">COCC4DRAFT_200591</name>
</gene>
<organism evidence="1 2">
    <name type="scientific">Cochliobolus heterostrophus (strain C4 / ATCC 48331 / race T)</name>
    <name type="common">Southern corn leaf blight fungus</name>
    <name type="synonym">Bipolaris maydis</name>
    <dbReference type="NCBI Taxonomy" id="665024"/>
    <lineage>
        <taxon>Eukaryota</taxon>
        <taxon>Fungi</taxon>
        <taxon>Dikarya</taxon>
        <taxon>Ascomycota</taxon>
        <taxon>Pezizomycotina</taxon>
        <taxon>Dothideomycetes</taxon>
        <taxon>Pleosporomycetidae</taxon>
        <taxon>Pleosporales</taxon>
        <taxon>Pleosporineae</taxon>
        <taxon>Pleosporaceae</taxon>
        <taxon>Bipolaris</taxon>
    </lineage>
</organism>
<dbReference type="Proteomes" id="UP000012338">
    <property type="component" value="Unassembled WGS sequence"/>
</dbReference>
<evidence type="ECO:0000313" key="2">
    <source>
        <dbReference type="Proteomes" id="UP000012338"/>
    </source>
</evidence>